<name>A0A2W4WCU0_9CYAN</name>
<reference evidence="3 4" key="2">
    <citation type="submission" date="2018-06" db="EMBL/GenBank/DDBJ databases">
        <title>Metagenomic assembly of (sub)arctic Cyanobacteria and their associated microbiome from non-axenic cultures.</title>
        <authorList>
            <person name="Baurain D."/>
        </authorList>
    </citation>
    <scope>NUCLEOTIDE SEQUENCE [LARGE SCALE GENOMIC DNA]</scope>
    <source>
        <strain evidence="3">ULC066bin1</strain>
    </source>
</reference>
<protein>
    <submittedName>
        <fullName evidence="3">Uncharacterized protein</fullName>
    </submittedName>
</protein>
<dbReference type="EMBL" id="QBML01000007">
    <property type="protein sequence ID" value="PZO42340.1"/>
    <property type="molecule type" value="Genomic_DNA"/>
</dbReference>
<organism evidence="3 4">
    <name type="scientific">Pseudanabaena frigida</name>
    <dbReference type="NCBI Taxonomy" id="945775"/>
    <lineage>
        <taxon>Bacteria</taxon>
        <taxon>Bacillati</taxon>
        <taxon>Cyanobacteriota</taxon>
        <taxon>Cyanophyceae</taxon>
        <taxon>Pseudanabaenales</taxon>
        <taxon>Pseudanabaenaceae</taxon>
        <taxon>Pseudanabaena</taxon>
    </lineage>
</organism>
<feature type="compositionally biased region" description="Polar residues" evidence="1">
    <location>
        <begin position="78"/>
        <end position="92"/>
    </location>
</feature>
<evidence type="ECO:0000313" key="4">
    <source>
        <dbReference type="Proteomes" id="UP000249467"/>
    </source>
</evidence>
<comment type="caution">
    <text evidence="3">The sequence shown here is derived from an EMBL/GenBank/DDBJ whole genome shotgun (WGS) entry which is preliminary data.</text>
</comment>
<keyword evidence="2" id="KW-0472">Membrane</keyword>
<keyword evidence="2" id="KW-0812">Transmembrane</keyword>
<keyword evidence="2" id="KW-1133">Transmembrane helix</keyword>
<evidence type="ECO:0000256" key="2">
    <source>
        <dbReference type="SAM" id="Phobius"/>
    </source>
</evidence>
<proteinExistence type="predicted"/>
<evidence type="ECO:0000256" key="1">
    <source>
        <dbReference type="SAM" id="MobiDB-lite"/>
    </source>
</evidence>
<reference evidence="3 4" key="1">
    <citation type="submission" date="2018-04" db="EMBL/GenBank/DDBJ databases">
        <authorList>
            <person name="Go L.Y."/>
            <person name="Mitchell J.A."/>
        </authorList>
    </citation>
    <scope>NUCLEOTIDE SEQUENCE [LARGE SCALE GENOMIC DNA]</scope>
    <source>
        <strain evidence="3">ULC066bin1</strain>
    </source>
</reference>
<gene>
    <name evidence="3" type="ORF">DCF19_07025</name>
</gene>
<sequence>MIRLSLYIFLWISSMAIAIFATQNTALVNLRLFAFESIKLPLGLLLIFCGGLGAVLTSLWQTSISFDLPTAPKFSGFSIKNSPSKNQSASRTSENKKDVSRTNKTVRDDFDDEWDDDWG</sequence>
<dbReference type="Proteomes" id="UP000249467">
    <property type="component" value="Unassembled WGS sequence"/>
</dbReference>
<dbReference type="AlphaFoldDB" id="A0A2W4WCU0"/>
<accession>A0A2W4WCU0</accession>
<feature type="compositionally biased region" description="Basic and acidic residues" evidence="1">
    <location>
        <begin position="93"/>
        <end position="108"/>
    </location>
</feature>
<evidence type="ECO:0000313" key="3">
    <source>
        <dbReference type="EMBL" id="PZO42340.1"/>
    </source>
</evidence>
<feature type="transmembrane region" description="Helical" evidence="2">
    <location>
        <begin position="6"/>
        <end position="28"/>
    </location>
</feature>
<feature type="compositionally biased region" description="Acidic residues" evidence="1">
    <location>
        <begin position="109"/>
        <end position="119"/>
    </location>
</feature>
<feature type="region of interest" description="Disordered" evidence="1">
    <location>
        <begin position="74"/>
        <end position="119"/>
    </location>
</feature>
<feature type="transmembrane region" description="Helical" evidence="2">
    <location>
        <begin position="40"/>
        <end position="60"/>
    </location>
</feature>